<evidence type="ECO:0000313" key="2">
    <source>
        <dbReference type="EMBL" id="PSF08332.1"/>
    </source>
</evidence>
<comment type="caution">
    <text evidence="2">The sequence shown here is derived from an EMBL/GenBank/DDBJ whole genome shotgun (WGS) entry which is preliminary data.</text>
</comment>
<evidence type="ECO:0000313" key="3">
    <source>
        <dbReference type="Proteomes" id="UP000238385"/>
    </source>
</evidence>
<dbReference type="Pfam" id="PF09848">
    <property type="entry name" value="SLFN-g3_helicase"/>
    <property type="match status" value="1"/>
</dbReference>
<name>A0A2T1KFK3_9GAMM</name>
<dbReference type="AlphaFoldDB" id="A0A2T1KFK3"/>
<evidence type="ECO:0000259" key="1">
    <source>
        <dbReference type="Pfam" id="PF09848"/>
    </source>
</evidence>
<reference evidence="2 3" key="1">
    <citation type="submission" date="2018-03" db="EMBL/GenBank/DDBJ databases">
        <title>Marinobacter brunus sp. nov., a marine bacterium of Gamma-proteobacteria isolated from the surface seawater of the South China Sea.</title>
        <authorList>
            <person name="Cheng H."/>
            <person name="Wu Y.-H."/>
            <person name="Xamxidin M."/>
            <person name="Xu X.-W."/>
        </authorList>
    </citation>
    <scope>NUCLEOTIDE SEQUENCE [LARGE SCALE GENOMIC DNA]</scope>
    <source>
        <strain evidence="2 3">JCM 30472</strain>
    </source>
</reference>
<protein>
    <recommendedName>
        <fullName evidence="1">Schlafen group 3-like DNA/RNA helicase domain-containing protein</fullName>
    </recommendedName>
</protein>
<dbReference type="Proteomes" id="UP000238385">
    <property type="component" value="Unassembled WGS sequence"/>
</dbReference>
<feature type="domain" description="Schlafen group 3-like DNA/RNA helicase" evidence="1">
    <location>
        <begin position="207"/>
        <end position="386"/>
    </location>
</feature>
<dbReference type="RefSeq" id="WP_106670933.1">
    <property type="nucleotide sequence ID" value="NZ_BMFE01000001.1"/>
</dbReference>
<keyword evidence="3" id="KW-1185">Reference proteome</keyword>
<accession>A0A2T1KFK3</accession>
<proteinExistence type="predicted"/>
<gene>
    <name evidence="2" type="ORF">C7H08_06470</name>
</gene>
<organism evidence="2 3">
    <name type="scientific">Marinobacter halophilus</name>
    <dbReference type="NCBI Taxonomy" id="1323740"/>
    <lineage>
        <taxon>Bacteria</taxon>
        <taxon>Pseudomonadati</taxon>
        <taxon>Pseudomonadota</taxon>
        <taxon>Gammaproteobacteria</taxon>
        <taxon>Pseudomonadales</taxon>
        <taxon>Marinobacteraceae</taxon>
        <taxon>Marinobacter</taxon>
    </lineage>
</organism>
<dbReference type="SUPFAM" id="SSF52540">
    <property type="entry name" value="P-loop containing nucleoside triphosphate hydrolases"/>
    <property type="match status" value="1"/>
</dbReference>
<dbReference type="EMBL" id="PXNN01000011">
    <property type="protein sequence ID" value="PSF08332.1"/>
    <property type="molecule type" value="Genomic_DNA"/>
</dbReference>
<dbReference type="InterPro" id="IPR027417">
    <property type="entry name" value="P-loop_NTPase"/>
</dbReference>
<sequence length="489" mass="56040">MKSINLLSLSQAHASLGPDEYKSFKGHYEIDIDDNEINDVKILINEMFSILSFINIFNDFYVGYKIQHISKEFDLLRFGSNFILNIEVKRESTEERIKNQLTRNKYYLHHINKVIHNYCFVAASKTLYQLGESGDIEIVPLSSLIQLLTSQNLIKIDSPDSLFNPSDYLVSPFNSTGKFLAGQYFLTGQQETIKNQITKNITSSSPSVVTLTGAAGTGKTLLTYDIVKSRMETMKTVVVHCGQLNDGHQRLINSGWNIVSIRDFRNYDLTNVDLVVVDETQRIYENQFDNLVVEAASKNTHCVFSYDRQQTLSRSEAHANIEGKINSILGAYKYSLSDKIRTNKEIANFIKVLFDNKRNNIAVSNCGNIDFDYFTDSSNVKNYISLISSEGWEVLRLTPSQYNNEHHESYSEITSKNSHRVIGQEFDNVAVVIDEYFSYGVDGKLIYTSRTYYDSVKMLFQNITRTRKKLKLIIIENRQILNRCLSVMK</sequence>
<dbReference type="InterPro" id="IPR018647">
    <property type="entry name" value="SLFN_3-like_DNA/RNA_helicase"/>
</dbReference>
<dbReference type="Gene3D" id="3.40.50.300">
    <property type="entry name" value="P-loop containing nucleotide triphosphate hydrolases"/>
    <property type="match status" value="1"/>
</dbReference>
<dbReference type="OrthoDB" id="1411900at2"/>